<comment type="caution">
    <text evidence="1">The sequence shown here is derived from an EMBL/GenBank/DDBJ whole genome shotgun (WGS) entry which is preliminary data.</text>
</comment>
<accession>A0A5N5SYL1</accession>
<organism evidence="1 2">
    <name type="scientific">Armadillidium nasatum</name>
    <dbReference type="NCBI Taxonomy" id="96803"/>
    <lineage>
        <taxon>Eukaryota</taxon>
        <taxon>Metazoa</taxon>
        <taxon>Ecdysozoa</taxon>
        <taxon>Arthropoda</taxon>
        <taxon>Crustacea</taxon>
        <taxon>Multicrustacea</taxon>
        <taxon>Malacostraca</taxon>
        <taxon>Eumalacostraca</taxon>
        <taxon>Peracarida</taxon>
        <taxon>Isopoda</taxon>
        <taxon>Oniscidea</taxon>
        <taxon>Crinocheta</taxon>
        <taxon>Armadillidiidae</taxon>
        <taxon>Armadillidium</taxon>
    </lineage>
</organism>
<keyword evidence="2" id="KW-1185">Reference proteome</keyword>
<dbReference type="InterPro" id="IPR029058">
    <property type="entry name" value="AB_hydrolase_fold"/>
</dbReference>
<evidence type="ECO:0000313" key="2">
    <source>
        <dbReference type="Proteomes" id="UP000326759"/>
    </source>
</evidence>
<name>A0A5N5SYL1_9CRUS</name>
<dbReference type="OrthoDB" id="408373at2759"/>
<reference evidence="1 2" key="1">
    <citation type="journal article" date="2019" name="PLoS Biol.">
        <title>Sex chromosomes control vertical transmission of feminizing Wolbachia symbionts in an isopod.</title>
        <authorList>
            <person name="Becking T."/>
            <person name="Chebbi M.A."/>
            <person name="Giraud I."/>
            <person name="Moumen B."/>
            <person name="Laverre T."/>
            <person name="Caubet Y."/>
            <person name="Peccoud J."/>
            <person name="Gilbert C."/>
            <person name="Cordaux R."/>
        </authorList>
    </citation>
    <scope>NUCLEOTIDE SEQUENCE [LARGE SCALE GENOMIC DNA]</scope>
    <source>
        <strain evidence="1">ANa2</strain>
        <tissue evidence="1">Whole body excluding digestive tract and cuticle</tissue>
    </source>
</reference>
<dbReference type="GO" id="GO:0016787">
    <property type="term" value="F:hydrolase activity"/>
    <property type="evidence" value="ECO:0007669"/>
    <property type="project" value="UniProtKB-KW"/>
</dbReference>
<gene>
    <name evidence="1" type="primary">Ephx4_0</name>
    <name evidence="1" type="ORF">Anas_06107</name>
</gene>
<evidence type="ECO:0000313" key="1">
    <source>
        <dbReference type="EMBL" id="KAB7499303.1"/>
    </source>
</evidence>
<dbReference type="Proteomes" id="UP000326759">
    <property type="component" value="Unassembled WGS sequence"/>
</dbReference>
<proteinExistence type="predicted"/>
<dbReference type="SUPFAM" id="SSF53474">
    <property type="entry name" value="alpha/beta-Hydrolases"/>
    <property type="match status" value="1"/>
</dbReference>
<dbReference type="AlphaFoldDB" id="A0A5N5SYL1"/>
<dbReference type="Gene3D" id="3.40.50.1820">
    <property type="entry name" value="alpha/beta hydrolase"/>
    <property type="match status" value="2"/>
</dbReference>
<keyword evidence="1" id="KW-0378">Hydrolase</keyword>
<protein>
    <submittedName>
        <fullName evidence="1">Epoxide hydrolase 4</fullName>
    </submittedName>
</protein>
<dbReference type="EMBL" id="SEYY01018481">
    <property type="protein sequence ID" value="KAB7499303.1"/>
    <property type="molecule type" value="Genomic_DNA"/>
</dbReference>
<dbReference type="PANTHER" id="PTHR43329">
    <property type="entry name" value="EPOXIDE HYDROLASE"/>
    <property type="match status" value="1"/>
</dbReference>
<sequence length="91" mass="10534">MLLLHGFPECWLSWRHQLKEFSTNYCSIGLSVSVSSSRTVIVGHDWGSIIAWKTVQTYPDLFEKHINLNGPPIEVMSSMLRSSFKQFKMSW</sequence>